<accession>A0A4R0MDZ2</accession>
<dbReference type="InterPro" id="IPR013482">
    <property type="entry name" value="Molybde_CF_guanTrfase"/>
</dbReference>
<keyword evidence="3" id="KW-0479">Metal-binding</keyword>
<keyword evidence="1" id="KW-0963">Cytoplasm</keyword>
<dbReference type="InterPro" id="IPR025877">
    <property type="entry name" value="MobA-like_NTP_Trfase"/>
</dbReference>
<proteinExistence type="predicted"/>
<dbReference type="GO" id="GO:0005525">
    <property type="term" value="F:GTP binding"/>
    <property type="evidence" value="ECO:0007669"/>
    <property type="project" value="UniProtKB-KW"/>
</dbReference>
<dbReference type="Pfam" id="PF12804">
    <property type="entry name" value="NTP_transf_3"/>
    <property type="match status" value="1"/>
</dbReference>
<keyword evidence="4" id="KW-0547">Nucleotide-binding</keyword>
<keyword evidence="9" id="KW-0548">Nucleotidyltransferase</keyword>
<dbReference type="PANTHER" id="PTHR19136:SF81">
    <property type="entry name" value="MOLYBDENUM COFACTOR GUANYLYLTRANSFERASE"/>
    <property type="match status" value="1"/>
</dbReference>
<dbReference type="OrthoDB" id="9788394at2"/>
<dbReference type="PANTHER" id="PTHR19136">
    <property type="entry name" value="MOLYBDENUM COFACTOR GUANYLYLTRANSFERASE"/>
    <property type="match status" value="1"/>
</dbReference>
<evidence type="ECO:0000313" key="10">
    <source>
        <dbReference type="Proteomes" id="UP000291117"/>
    </source>
</evidence>
<evidence type="ECO:0000256" key="5">
    <source>
        <dbReference type="ARBA" id="ARBA00022842"/>
    </source>
</evidence>
<evidence type="ECO:0000256" key="6">
    <source>
        <dbReference type="ARBA" id="ARBA00023134"/>
    </source>
</evidence>
<keyword evidence="6" id="KW-0342">GTP-binding</keyword>
<evidence type="ECO:0000256" key="1">
    <source>
        <dbReference type="ARBA" id="ARBA00022490"/>
    </source>
</evidence>
<keyword evidence="5" id="KW-0460">Magnesium</keyword>
<dbReference type="GO" id="GO:0006777">
    <property type="term" value="P:Mo-molybdopterin cofactor biosynthetic process"/>
    <property type="evidence" value="ECO:0007669"/>
    <property type="project" value="UniProtKB-KW"/>
</dbReference>
<feature type="domain" description="MobA-like NTP transferase" evidence="8">
    <location>
        <begin position="4"/>
        <end position="146"/>
    </location>
</feature>
<dbReference type="Proteomes" id="UP000291117">
    <property type="component" value="Unassembled WGS sequence"/>
</dbReference>
<evidence type="ECO:0000313" key="9">
    <source>
        <dbReference type="EMBL" id="TCC84619.1"/>
    </source>
</evidence>
<evidence type="ECO:0000256" key="7">
    <source>
        <dbReference type="ARBA" id="ARBA00023150"/>
    </source>
</evidence>
<comment type="caution">
    <text evidence="9">The sequence shown here is derived from an EMBL/GenBank/DDBJ whole genome shotgun (WGS) entry which is preliminary data.</text>
</comment>
<dbReference type="CDD" id="cd02503">
    <property type="entry name" value="MobA"/>
    <property type="match status" value="1"/>
</dbReference>
<sequence length="187" mass="21138">MMKGIVLCGGESKRMGSDKGLLTIGPCTWAQLAARKLERLYIPVLISINETQVATYHGLFPSELFVIDQVTAKGPLTGLLSAHLKHPDDDLLLLACDMIDMDISSLRFLRDSITTFPGFDYYVYCREDFMEPLCAVYTSSQLKKIHYELENGSLSNFSLHKLIKQARYKTLTIRNIKNFNNHNTATL</sequence>
<reference evidence="9 10" key="1">
    <citation type="submission" date="2019-02" db="EMBL/GenBank/DDBJ databases">
        <title>Pedobacter sp. RP-3-8 sp. nov., isolated from Arctic soil.</title>
        <authorList>
            <person name="Dahal R.H."/>
        </authorList>
    </citation>
    <scope>NUCLEOTIDE SEQUENCE [LARGE SCALE GENOMIC DNA]</scope>
    <source>
        <strain evidence="9 10">RP-3-8</strain>
    </source>
</reference>
<protein>
    <submittedName>
        <fullName evidence="9">Molybdenum cofactor guanylyltransferase</fullName>
    </submittedName>
</protein>
<dbReference type="GO" id="GO:0016779">
    <property type="term" value="F:nucleotidyltransferase activity"/>
    <property type="evidence" value="ECO:0007669"/>
    <property type="project" value="UniProtKB-KW"/>
</dbReference>
<dbReference type="EMBL" id="SJSM01000032">
    <property type="protein sequence ID" value="TCC84619.1"/>
    <property type="molecule type" value="Genomic_DNA"/>
</dbReference>
<keyword evidence="7" id="KW-0501">Molybdenum cofactor biosynthesis</keyword>
<dbReference type="AlphaFoldDB" id="A0A4R0MDZ2"/>
<keyword evidence="10" id="KW-1185">Reference proteome</keyword>
<name>A0A4R0MDZ2_9SPHI</name>
<evidence type="ECO:0000256" key="4">
    <source>
        <dbReference type="ARBA" id="ARBA00022741"/>
    </source>
</evidence>
<gene>
    <name evidence="9" type="ORF">EZ444_25160</name>
</gene>
<keyword evidence="2 9" id="KW-0808">Transferase</keyword>
<dbReference type="GO" id="GO:0046872">
    <property type="term" value="F:metal ion binding"/>
    <property type="evidence" value="ECO:0007669"/>
    <property type="project" value="UniProtKB-KW"/>
</dbReference>
<evidence type="ECO:0000256" key="3">
    <source>
        <dbReference type="ARBA" id="ARBA00022723"/>
    </source>
</evidence>
<dbReference type="Gene3D" id="3.90.550.10">
    <property type="entry name" value="Spore Coat Polysaccharide Biosynthesis Protein SpsA, Chain A"/>
    <property type="match status" value="1"/>
</dbReference>
<evidence type="ECO:0000256" key="2">
    <source>
        <dbReference type="ARBA" id="ARBA00022679"/>
    </source>
</evidence>
<dbReference type="RefSeq" id="WP_131612583.1">
    <property type="nucleotide sequence ID" value="NZ_SJSM01000032.1"/>
</dbReference>
<evidence type="ECO:0000259" key="8">
    <source>
        <dbReference type="Pfam" id="PF12804"/>
    </source>
</evidence>
<organism evidence="9 10">
    <name type="scientific">Pedobacter hiemivivus</name>
    <dbReference type="NCBI Taxonomy" id="2530454"/>
    <lineage>
        <taxon>Bacteria</taxon>
        <taxon>Pseudomonadati</taxon>
        <taxon>Bacteroidota</taxon>
        <taxon>Sphingobacteriia</taxon>
        <taxon>Sphingobacteriales</taxon>
        <taxon>Sphingobacteriaceae</taxon>
        <taxon>Pedobacter</taxon>
    </lineage>
</organism>
<dbReference type="SUPFAM" id="SSF53448">
    <property type="entry name" value="Nucleotide-diphospho-sugar transferases"/>
    <property type="match status" value="1"/>
</dbReference>
<dbReference type="InterPro" id="IPR029044">
    <property type="entry name" value="Nucleotide-diphossugar_trans"/>
</dbReference>